<keyword evidence="1" id="KW-0812">Transmembrane</keyword>
<dbReference type="Pfam" id="PF00910">
    <property type="entry name" value="RNA_helicase"/>
    <property type="match status" value="1"/>
</dbReference>
<sequence>MACLNEKTYLKELSSDNKQIFVPTFFGMIIFDSSLYNFVPTVEILRQYLDNADEILNDLIFSDPKVEILPLARVLNSLCFDEIFDELIFELPMRTYCLFPENFNFQNEGHWFVLMDIWKEMEHAHVNKLKMSGDVESNPGPVQSRPVNTQNNDPRVTRLENAIARRDLKIRTLLRQMQRAAKRPRAQGMFGDIKTFVRKAAEIPDSERIDGVASDINRITNFLDSMLPILQTNFAQTGLEITDKLVSIKDDLIKVIILVLLIKLFMRFKKYRSAVALVLLFVCQHYGMHHKIIELVRDLIAQIRKPTAQMETEEFIYSSAFQTCGKILFAVLAFICVKKIPGKQDWDTYLLRLDRLPKAQAGAQKIYDFTTEYWNLAHESIKMMVLGKSREELRAAAGIYTEIDEWASKIRKYLDLEERNKIDVDVVVAAEVEQLWKRGLEFKADKLLSREADKLVTTMLMPARSLFEYVSTSPIKGGGPRMKPVCVWLCGASGIGKTEMIYPLCIDVLREMGLKTADDYQHQVYARQVETEFWDGYKGQKIVIYDDAFQKKDDRVTANPEVFEVIRSCNTFPQHLHMAALQEKNTFSAAELMLYTTNEMQVEINSLTFPDAFKNRMYENAYVVTPKEQYRKYEPVEGRERAISLDLTKIDQNKAIDLSIYQFQKMNKNMEAVGEPIDYDDFAKMITMQWKAKKQQSMDKLKFLENYATRPVAQMETDEFVDCTFDFASDISTRITAGENLEAIEYSYSLNDSVFDAYREWKKTNVKINIWQNYIDRFNVVYASFKAKLASLKEETLKVLSEHPYLSLLGFVGIVISMFGLYQIFVSDDKVEEDHDVDYCFSCDPTNVLCRAEYKDVEFFGAKHCCNCRAKAEITASGDVRTIRQMRPKTELAASGDVRTQKTVRPKVESRPISEWDIQDQRNHVESLYSGSLVGNGVLRFMKKK</sequence>
<feature type="domain" description="SF3 helicase" evidence="2">
    <location>
        <begin position="463"/>
        <end position="637"/>
    </location>
</feature>
<dbReference type="InterPro" id="IPR000605">
    <property type="entry name" value="Helicase_SF3_ssDNA/RNA_vir"/>
</dbReference>
<dbReference type="GO" id="GO:0003723">
    <property type="term" value="F:RNA binding"/>
    <property type="evidence" value="ECO:0007669"/>
    <property type="project" value="InterPro"/>
</dbReference>
<protein>
    <submittedName>
        <fullName evidence="3">Putative ORF1 protein 1</fullName>
    </submittedName>
</protein>
<dbReference type="InterPro" id="IPR014759">
    <property type="entry name" value="Helicase_SF3_ssRNA_vir"/>
</dbReference>
<dbReference type="PROSITE" id="PS51218">
    <property type="entry name" value="SF3_HELICASE_2"/>
    <property type="match status" value="1"/>
</dbReference>
<organism evidence="3">
    <name type="scientific">Millport beadlet anemone dicistro-like virus 1</name>
    <dbReference type="NCBI Taxonomy" id="2021917"/>
    <lineage>
        <taxon>Viruses</taxon>
        <taxon>Riboviria</taxon>
        <taxon>Orthornavirae</taxon>
        <taxon>Pisuviricota</taxon>
        <taxon>Pisoniviricetes</taxon>
        <taxon>Picornavirales</taxon>
        <taxon>Dicistroviridae</taxon>
    </lineage>
</organism>
<accession>A0A221LFC1</accession>
<evidence type="ECO:0000259" key="2">
    <source>
        <dbReference type="PROSITE" id="PS51218"/>
    </source>
</evidence>
<keyword evidence="1" id="KW-0472">Membrane</keyword>
<reference evidence="3" key="1">
    <citation type="submission" date="2017-05" db="EMBL/GenBank/DDBJ databases">
        <title>New viruses from a metagenomic survey of invertebrates and Fucus.</title>
        <authorList>
            <person name="Waldron F.M."/>
            <person name="Obbard D.J."/>
        </authorList>
    </citation>
    <scope>NUCLEOTIDE SEQUENCE</scope>
    <source>
        <strain evidence="3">V52</strain>
    </source>
</reference>
<dbReference type="EMBL" id="MF189972">
    <property type="protein sequence ID" value="ASM93981.1"/>
    <property type="molecule type" value="Genomic_RNA"/>
</dbReference>
<name>A0A221LFC1_9VIRU</name>
<proteinExistence type="predicted"/>
<feature type="transmembrane region" description="Helical" evidence="1">
    <location>
        <begin position="805"/>
        <end position="825"/>
    </location>
</feature>
<evidence type="ECO:0000313" key="3">
    <source>
        <dbReference type="EMBL" id="ASM93981.1"/>
    </source>
</evidence>
<dbReference type="GO" id="GO:0003724">
    <property type="term" value="F:RNA helicase activity"/>
    <property type="evidence" value="ECO:0007669"/>
    <property type="project" value="InterPro"/>
</dbReference>
<keyword evidence="1" id="KW-1133">Transmembrane helix</keyword>
<evidence type="ECO:0000256" key="1">
    <source>
        <dbReference type="SAM" id="Phobius"/>
    </source>
</evidence>